<evidence type="ECO:0000256" key="5">
    <source>
        <dbReference type="SAM" id="Phobius"/>
    </source>
</evidence>
<feature type="transmembrane region" description="Helical" evidence="5">
    <location>
        <begin position="67"/>
        <end position="84"/>
    </location>
</feature>
<evidence type="ECO:0000256" key="2">
    <source>
        <dbReference type="ARBA" id="ARBA00022692"/>
    </source>
</evidence>
<dbReference type="EMBL" id="SKBQ01000066">
    <property type="protein sequence ID" value="TPX09560.1"/>
    <property type="molecule type" value="Genomic_DNA"/>
</dbReference>
<gene>
    <name evidence="6" type="ORF">E0L32_009303</name>
</gene>
<evidence type="ECO:0000313" key="6">
    <source>
        <dbReference type="EMBL" id="TPX09560.1"/>
    </source>
</evidence>
<feature type="transmembrane region" description="Helical" evidence="5">
    <location>
        <begin position="265"/>
        <end position="284"/>
    </location>
</feature>
<evidence type="ECO:0000313" key="7">
    <source>
        <dbReference type="Proteomes" id="UP000319257"/>
    </source>
</evidence>
<comment type="caution">
    <text evidence="6">The sequence shown here is derived from an EMBL/GenBank/DDBJ whole genome shotgun (WGS) entry which is preliminary data.</text>
</comment>
<sequence>MSLSPASRLPPNVVVFGPQGNCTLDLCPVEYSVYGYRPSLAANSVLLVLFFLAMPVHAYLGVRWKTWWFMGCMIVGAANAITGYSGRLALYFNPFNFAAFMAQISMYAHPVDRPGQPRRGMAGAMLMNGYASINYLSPQLSRFRPEYFYYVFIPCDMVSLILQASGGALSVASKGSSQTGVDLALAGLSFQVVTIVAFCLFFADYLIRYFRSPEGQRARAGALGRRLALFFGFLGAAILIITARCVYRLVELHQGYAGELIKDEGLFIGMEGVTVVASVYFLMFGHPGYGLCGEWRKASSTTAGVEM</sequence>
<dbReference type="GO" id="GO:0005886">
    <property type="term" value="C:plasma membrane"/>
    <property type="evidence" value="ECO:0007669"/>
    <property type="project" value="TreeGrafter"/>
</dbReference>
<dbReference type="RefSeq" id="XP_030991271.1">
    <property type="nucleotide sequence ID" value="XM_031144253.1"/>
</dbReference>
<keyword evidence="2 5" id="KW-0812">Transmembrane</keyword>
<dbReference type="Proteomes" id="UP000319257">
    <property type="component" value="Unassembled WGS sequence"/>
</dbReference>
<evidence type="ECO:0000256" key="4">
    <source>
        <dbReference type="ARBA" id="ARBA00023136"/>
    </source>
</evidence>
<evidence type="ECO:0000256" key="1">
    <source>
        <dbReference type="ARBA" id="ARBA00004141"/>
    </source>
</evidence>
<name>A0A507AZ97_9PEZI</name>
<feature type="transmembrane region" description="Helical" evidence="5">
    <location>
        <begin position="147"/>
        <end position="171"/>
    </location>
</feature>
<evidence type="ECO:0000256" key="3">
    <source>
        <dbReference type="ARBA" id="ARBA00022989"/>
    </source>
</evidence>
<dbReference type="InterPro" id="IPR007568">
    <property type="entry name" value="RTA1"/>
</dbReference>
<dbReference type="OrthoDB" id="4521223at2759"/>
<dbReference type="PANTHER" id="PTHR31465">
    <property type="entry name" value="PROTEIN RTA1-RELATED"/>
    <property type="match status" value="1"/>
</dbReference>
<dbReference type="InParanoid" id="A0A507AZ97"/>
<proteinExistence type="predicted"/>
<keyword evidence="4 5" id="KW-0472">Membrane</keyword>
<organism evidence="6 7">
    <name type="scientific">Thyridium curvatum</name>
    <dbReference type="NCBI Taxonomy" id="1093900"/>
    <lineage>
        <taxon>Eukaryota</taxon>
        <taxon>Fungi</taxon>
        <taxon>Dikarya</taxon>
        <taxon>Ascomycota</taxon>
        <taxon>Pezizomycotina</taxon>
        <taxon>Sordariomycetes</taxon>
        <taxon>Sordariomycetidae</taxon>
        <taxon>Thyridiales</taxon>
        <taxon>Thyridiaceae</taxon>
        <taxon>Thyridium</taxon>
    </lineage>
</organism>
<protein>
    <recommendedName>
        <fullName evidence="8">Sphingoid long-chain base transporter RSB1</fullName>
    </recommendedName>
</protein>
<dbReference type="GeneID" id="41976750"/>
<keyword evidence="3 5" id="KW-1133">Transmembrane helix</keyword>
<accession>A0A507AZ97</accession>
<keyword evidence="7" id="KW-1185">Reference proteome</keyword>
<dbReference type="Pfam" id="PF04479">
    <property type="entry name" value="RTA1"/>
    <property type="match status" value="1"/>
</dbReference>
<dbReference type="PANTHER" id="PTHR31465:SF9">
    <property type="entry name" value="SPHINGOID LONG-CHAIN BASE TRANSPORTER RSB1"/>
    <property type="match status" value="1"/>
</dbReference>
<reference evidence="6 7" key="1">
    <citation type="submission" date="2019-06" db="EMBL/GenBank/DDBJ databases">
        <title>Draft genome sequence of the filamentous fungus Phialemoniopsis curvata isolated from diesel fuel.</title>
        <authorList>
            <person name="Varaljay V.A."/>
            <person name="Lyon W.J."/>
            <person name="Crouch A.L."/>
            <person name="Drake C.E."/>
            <person name="Hollomon J.M."/>
            <person name="Nadeau L.J."/>
            <person name="Nunn H.S."/>
            <person name="Stevenson B.S."/>
            <person name="Bojanowski C.L."/>
            <person name="Crookes-Goodson W.J."/>
        </authorList>
    </citation>
    <scope>NUCLEOTIDE SEQUENCE [LARGE SCALE GENOMIC DNA]</scope>
    <source>
        <strain evidence="6 7">D216</strain>
    </source>
</reference>
<dbReference type="STRING" id="1093900.A0A507AZ97"/>
<evidence type="ECO:0008006" key="8">
    <source>
        <dbReference type="Google" id="ProtNLM"/>
    </source>
</evidence>
<feature type="transmembrane region" description="Helical" evidence="5">
    <location>
        <begin position="183"/>
        <end position="207"/>
    </location>
</feature>
<comment type="subcellular location">
    <subcellularLocation>
        <location evidence="1">Membrane</location>
        <topology evidence="1">Multi-pass membrane protein</topology>
    </subcellularLocation>
</comment>
<feature type="transmembrane region" description="Helical" evidence="5">
    <location>
        <begin position="40"/>
        <end position="60"/>
    </location>
</feature>
<feature type="transmembrane region" description="Helical" evidence="5">
    <location>
        <begin position="90"/>
        <end position="109"/>
    </location>
</feature>
<dbReference type="AlphaFoldDB" id="A0A507AZ97"/>
<dbReference type="FunCoup" id="A0A507AZ97">
    <property type="interactions" value="31"/>
</dbReference>
<feature type="transmembrane region" description="Helical" evidence="5">
    <location>
        <begin position="227"/>
        <end position="250"/>
    </location>
</feature>
<dbReference type="GO" id="GO:0000324">
    <property type="term" value="C:fungal-type vacuole"/>
    <property type="evidence" value="ECO:0007669"/>
    <property type="project" value="TreeGrafter"/>
</dbReference>